<dbReference type="Proteomes" id="UP001177003">
    <property type="component" value="Chromosome 4"/>
</dbReference>
<reference evidence="1" key="1">
    <citation type="submission" date="2023-04" db="EMBL/GenBank/DDBJ databases">
        <authorList>
            <person name="Vijverberg K."/>
            <person name="Xiong W."/>
            <person name="Schranz E."/>
        </authorList>
    </citation>
    <scope>NUCLEOTIDE SEQUENCE</scope>
</reference>
<organism evidence="1 2">
    <name type="scientific">Lactuca saligna</name>
    <name type="common">Willowleaf lettuce</name>
    <dbReference type="NCBI Taxonomy" id="75948"/>
    <lineage>
        <taxon>Eukaryota</taxon>
        <taxon>Viridiplantae</taxon>
        <taxon>Streptophyta</taxon>
        <taxon>Embryophyta</taxon>
        <taxon>Tracheophyta</taxon>
        <taxon>Spermatophyta</taxon>
        <taxon>Magnoliopsida</taxon>
        <taxon>eudicotyledons</taxon>
        <taxon>Gunneridae</taxon>
        <taxon>Pentapetalae</taxon>
        <taxon>asterids</taxon>
        <taxon>campanulids</taxon>
        <taxon>Asterales</taxon>
        <taxon>Asteraceae</taxon>
        <taxon>Cichorioideae</taxon>
        <taxon>Cichorieae</taxon>
        <taxon>Lactucinae</taxon>
        <taxon>Lactuca</taxon>
    </lineage>
</organism>
<keyword evidence="2" id="KW-1185">Reference proteome</keyword>
<name>A0AA35YXZ3_LACSI</name>
<sequence>MVLFPKGYCTCTSRTLDAKLEIMKKRRVHVPAFIDWHWIGQKGLMDAMDPYLDKLFNGFHGQFMCLGWRRISEIQEVVSKELVYEFLTKVYFARKYGIYDDDNLTFSLGGERCSLSLTDFALRTRIYLPSEVHTELYQQLIAAASIRNIEWL</sequence>
<gene>
    <name evidence="1" type="ORF">LSALG_LOCUS21740</name>
</gene>
<dbReference type="AlphaFoldDB" id="A0AA35YXZ3"/>
<protein>
    <submittedName>
        <fullName evidence="1">Uncharacterized protein</fullName>
    </submittedName>
</protein>
<evidence type="ECO:0000313" key="2">
    <source>
        <dbReference type="Proteomes" id="UP001177003"/>
    </source>
</evidence>
<accession>A0AA35YXZ3</accession>
<evidence type="ECO:0000313" key="1">
    <source>
        <dbReference type="EMBL" id="CAI9282079.1"/>
    </source>
</evidence>
<proteinExistence type="predicted"/>
<dbReference type="EMBL" id="OX465080">
    <property type="protein sequence ID" value="CAI9282079.1"/>
    <property type="molecule type" value="Genomic_DNA"/>
</dbReference>